<name>A0ABV6KED1_9BACI</name>
<evidence type="ECO:0000256" key="3">
    <source>
        <dbReference type="ARBA" id="ARBA00022475"/>
    </source>
</evidence>
<gene>
    <name evidence="9" type="ORF">ACFFHM_06540</name>
</gene>
<feature type="transmembrane region" description="Helical" evidence="7">
    <location>
        <begin position="90"/>
        <end position="108"/>
    </location>
</feature>
<keyword evidence="9" id="KW-0808">Transferase</keyword>
<keyword evidence="6 7" id="KW-0472">Membrane</keyword>
<evidence type="ECO:0000256" key="6">
    <source>
        <dbReference type="ARBA" id="ARBA00023136"/>
    </source>
</evidence>
<feature type="transmembrane region" description="Helical" evidence="7">
    <location>
        <begin position="50"/>
        <end position="69"/>
    </location>
</feature>
<feature type="domain" description="Acyltransferase 3" evidence="8">
    <location>
        <begin position="7"/>
        <end position="330"/>
    </location>
</feature>
<evidence type="ECO:0000256" key="2">
    <source>
        <dbReference type="ARBA" id="ARBA00007400"/>
    </source>
</evidence>
<keyword evidence="5 7" id="KW-1133">Transmembrane helix</keyword>
<feature type="transmembrane region" description="Helical" evidence="7">
    <location>
        <begin position="253"/>
        <end position="270"/>
    </location>
</feature>
<keyword evidence="9" id="KW-0012">Acyltransferase</keyword>
<evidence type="ECO:0000256" key="7">
    <source>
        <dbReference type="SAM" id="Phobius"/>
    </source>
</evidence>
<dbReference type="Proteomes" id="UP001589838">
    <property type="component" value="Unassembled WGS sequence"/>
</dbReference>
<keyword evidence="10" id="KW-1185">Reference proteome</keyword>
<evidence type="ECO:0000259" key="8">
    <source>
        <dbReference type="Pfam" id="PF01757"/>
    </source>
</evidence>
<reference evidence="9 10" key="1">
    <citation type="submission" date="2024-09" db="EMBL/GenBank/DDBJ databases">
        <authorList>
            <person name="Sun Q."/>
            <person name="Mori K."/>
        </authorList>
    </citation>
    <scope>NUCLEOTIDE SEQUENCE [LARGE SCALE GENOMIC DNA]</scope>
    <source>
        <strain evidence="9 10">NCAIM B.02610</strain>
    </source>
</reference>
<evidence type="ECO:0000313" key="10">
    <source>
        <dbReference type="Proteomes" id="UP001589838"/>
    </source>
</evidence>
<organism evidence="9 10">
    <name type="scientific">Halalkalibacter kiskunsagensis</name>
    <dbReference type="NCBI Taxonomy" id="1548599"/>
    <lineage>
        <taxon>Bacteria</taxon>
        <taxon>Bacillati</taxon>
        <taxon>Bacillota</taxon>
        <taxon>Bacilli</taxon>
        <taxon>Bacillales</taxon>
        <taxon>Bacillaceae</taxon>
        <taxon>Halalkalibacter</taxon>
    </lineage>
</organism>
<dbReference type="PANTHER" id="PTHR40074:SF2">
    <property type="entry name" value="O-ACETYLTRANSFERASE WECH"/>
    <property type="match status" value="1"/>
</dbReference>
<keyword evidence="4 7" id="KW-0812">Transmembrane</keyword>
<evidence type="ECO:0000256" key="1">
    <source>
        <dbReference type="ARBA" id="ARBA00004651"/>
    </source>
</evidence>
<feature type="transmembrane region" description="Helical" evidence="7">
    <location>
        <begin position="128"/>
        <end position="145"/>
    </location>
</feature>
<feature type="transmembrane region" description="Helical" evidence="7">
    <location>
        <begin position="315"/>
        <end position="336"/>
    </location>
</feature>
<dbReference type="GO" id="GO:0016746">
    <property type="term" value="F:acyltransferase activity"/>
    <property type="evidence" value="ECO:0007669"/>
    <property type="project" value="UniProtKB-KW"/>
</dbReference>
<comment type="similarity">
    <text evidence="2">Belongs to the acyltransferase 3 family.</text>
</comment>
<dbReference type="Pfam" id="PF01757">
    <property type="entry name" value="Acyl_transf_3"/>
    <property type="match status" value="1"/>
</dbReference>
<protein>
    <submittedName>
        <fullName evidence="9">Acyltransferase family protein</fullName>
    </submittedName>
</protein>
<feature type="transmembrane region" description="Helical" evidence="7">
    <location>
        <begin position="291"/>
        <end position="309"/>
    </location>
</feature>
<keyword evidence="3" id="KW-1003">Cell membrane</keyword>
<evidence type="ECO:0000256" key="4">
    <source>
        <dbReference type="ARBA" id="ARBA00022692"/>
    </source>
</evidence>
<evidence type="ECO:0000313" key="9">
    <source>
        <dbReference type="EMBL" id="MFC0470191.1"/>
    </source>
</evidence>
<dbReference type="InterPro" id="IPR002656">
    <property type="entry name" value="Acyl_transf_3_dom"/>
</dbReference>
<proteinExistence type="inferred from homology"/>
<dbReference type="PANTHER" id="PTHR40074">
    <property type="entry name" value="O-ACETYLTRANSFERASE WECH"/>
    <property type="match status" value="1"/>
</dbReference>
<feature type="transmembrane region" description="Helical" evidence="7">
    <location>
        <begin position="190"/>
        <end position="210"/>
    </location>
</feature>
<dbReference type="EMBL" id="JBHLUX010000017">
    <property type="protein sequence ID" value="MFC0470191.1"/>
    <property type="molecule type" value="Genomic_DNA"/>
</dbReference>
<evidence type="ECO:0000256" key="5">
    <source>
        <dbReference type="ARBA" id="ARBA00022989"/>
    </source>
</evidence>
<sequence>MKKKHVNEISFLRSVACLSIVLLHSIVWGMEYIGFLSDLPSYSKILLDSITVFLYYGTPTFIFITAFILGFSYREKGEISEGFLTKRLKFILIPYLFMAILYATPYSLVSVEQFLLKIVLNIFIGDFHAYFVLIIFQFYLLFVLFKKWLDTYSPIRVILFSLFVNVMYLSFFNFTNPIDIIFSEYIWDRFYWIPFPGWIFYFSLAYYIGCHYRAFTYYITRYRTCVLVAPFLTGILLLYLYHSGLITIHSSKRIDILFHTLSVIVFVLFVSRKMKTIPSLFLSINKYSYGIYLLHTCFMSLLILLFRYFSFNLGIFTIVILFVGSTVASMGTVYYLNRFSFGKYIVGKVNIKHSSVPPVSSKSIYVNTNNTSSS</sequence>
<feature type="transmembrane region" description="Helical" evidence="7">
    <location>
        <begin position="12"/>
        <end position="30"/>
    </location>
</feature>
<dbReference type="RefSeq" id="WP_335958889.1">
    <property type="nucleotide sequence ID" value="NZ_JAXBLX010000003.1"/>
</dbReference>
<feature type="transmembrane region" description="Helical" evidence="7">
    <location>
        <begin position="157"/>
        <end position="178"/>
    </location>
</feature>
<accession>A0ABV6KED1</accession>
<feature type="transmembrane region" description="Helical" evidence="7">
    <location>
        <begin position="222"/>
        <end position="241"/>
    </location>
</feature>
<comment type="subcellular location">
    <subcellularLocation>
        <location evidence="1">Cell membrane</location>
        <topology evidence="1">Multi-pass membrane protein</topology>
    </subcellularLocation>
</comment>
<comment type="caution">
    <text evidence="9">The sequence shown here is derived from an EMBL/GenBank/DDBJ whole genome shotgun (WGS) entry which is preliminary data.</text>
</comment>